<dbReference type="InterPro" id="IPR002048">
    <property type="entry name" value="EF_hand_dom"/>
</dbReference>
<dbReference type="PANTHER" id="PTHR23048">
    <property type="entry name" value="MYOSIN LIGHT CHAIN 1, 3"/>
    <property type="match status" value="1"/>
</dbReference>
<comment type="caution">
    <text evidence="4">The sequence shown here is derived from an EMBL/GenBank/DDBJ whole genome shotgun (WGS) entry which is preliminary data.</text>
</comment>
<dbReference type="SMART" id="SM00054">
    <property type="entry name" value="EFh"/>
    <property type="match status" value="2"/>
</dbReference>
<dbReference type="Gene3D" id="1.10.238.10">
    <property type="entry name" value="EF-hand"/>
    <property type="match status" value="2"/>
</dbReference>
<evidence type="ECO:0000313" key="4">
    <source>
        <dbReference type="EMBL" id="THH11628.1"/>
    </source>
</evidence>
<name>A0A4S4LJR9_9AGAM</name>
<dbReference type="FunFam" id="1.10.238.10:FF:000003">
    <property type="entry name" value="Calmodulin A"/>
    <property type="match status" value="1"/>
</dbReference>
<dbReference type="PANTHER" id="PTHR23048:SF0">
    <property type="entry name" value="CALMODULIN LIKE 3"/>
    <property type="match status" value="1"/>
</dbReference>
<dbReference type="OrthoDB" id="26525at2759"/>
<keyword evidence="5" id="KW-1185">Reference proteome</keyword>
<evidence type="ECO:0000256" key="2">
    <source>
        <dbReference type="SAM" id="MobiDB-lite"/>
    </source>
</evidence>
<organism evidence="4 5">
    <name type="scientific">Bondarzewia mesenterica</name>
    <dbReference type="NCBI Taxonomy" id="1095465"/>
    <lineage>
        <taxon>Eukaryota</taxon>
        <taxon>Fungi</taxon>
        <taxon>Dikarya</taxon>
        <taxon>Basidiomycota</taxon>
        <taxon>Agaricomycotina</taxon>
        <taxon>Agaricomycetes</taxon>
        <taxon>Russulales</taxon>
        <taxon>Bondarzewiaceae</taxon>
        <taxon>Bondarzewia</taxon>
    </lineage>
</organism>
<dbReference type="Pfam" id="PF13499">
    <property type="entry name" value="EF-hand_7"/>
    <property type="match status" value="1"/>
</dbReference>
<accession>A0A4S4LJR9</accession>
<dbReference type="CDD" id="cd00051">
    <property type="entry name" value="EFh"/>
    <property type="match status" value="1"/>
</dbReference>
<feature type="region of interest" description="Disordered" evidence="2">
    <location>
        <begin position="1"/>
        <end position="36"/>
    </location>
</feature>
<evidence type="ECO:0000313" key="5">
    <source>
        <dbReference type="Proteomes" id="UP000310158"/>
    </source>
</evidence>
<dbReference type="InterPro" id="IPR011992">
    <property type="entry name" value="EF-hand-dom_pair"/>
</dbReference>
<dbReference type="GO" id="GO:0005509">
    <property type="term" value="F:calcium ion binding"/>
    <property type="evidence" value="ECO:0007669"/>
    <property type="project" value="InterPro"/>
</dbReference>
<dbReference type="SUPFAM" id="SSF47473">
    <property type="entry name" value="EF-hand"/>
    <property type="match status" value="1"/>
</dbReference>
<feature type="domain" description="EF-hand" evidence="3">
    <location>
        <begin position="277"/>
        <end position="312"/>
    </location>
</feature>
<dbReference type="Proteomes" id="UP000310158">
    <property type="component" value="Unassembled WGS sequence"/>
</dbReference>
<dbReference type="EMBL" id="SGPL01000504">
    <property type="protein sequence ID" value="THH11628.1"/>
    <property type="molecule type" value="Genomic_DNA"/>
</dbReference>
<dbReference type="AlphaFoldDB" id="A0A4S4LJR9"/>
<evidence type="ECO:0000259" key="3">
    <source>
        <dbReference type="PROSITE" id="PS50222"/>
    </source>
</evidence>
<evidence type="ECO:0000256" key="1">
    <source>
        <dbReference type="ARBA" id="ARBA00022737"/>
    </source>
</evidence>
<gene>
    <name evidence="4" type="ORF">EW146_g7979</name>
</gene>
<feature type="domain" description="EF-hand" evidence="3">
    <location>
        <begin position="348"/>
        <end position="383"/>
    </location>
</feature>
<dbReference type="GO" id="GO:1903475">
    <property type="term" value="P:mitotic actomyosin contractile ring assembly"/>
    <property type="evidence" value="ECO:0007669"/>
    <property type="project" value="TreeGrafter"/>
</dbReference>
<sequence>MDTDPLKDTTAPRYAVESDDEEDEINPLPHGGKPENTEFKIEFKGLPSASKLGGSLVVASGEAGKFWSKGASLGEQQGAVYVNQFQVGLLFRPSWTKATILVSEVTTSLPIWAMNQYAQAVIDYFKPTNIALLDTYPVPVYITARPVPYHEAPVRYLDTSATTPPIEGSELFAPPNLIQTTSAAFMSIIAVSSQMASQTPPVLKSSLVILPSPHVPRPRLPDLAKPNVSSIYDEDMSWQAATLREVDRGIFGMFGESVGRTWEKKEKERPAARRGDAGEGEYKEAFALFDKKGTGAVPRETLGDLLRALGQNPTQAEVADIVNAAPRDVEYKTFLTILNRPDGFKPAGTPEEFIRGFQVFDKEGNGFIGAGELRYVLTQLGEKMSDEEVDELMKGVQVGPDGNVNYESFVRTILSQ</sequence>
<proteinExistence type="predicted"/>
<dbReference type="PROSITE" id="PS50222">
    <property type="entry name" value="EF_HAND_2"/>
    <property type="match status" value="2"/>
</dbReference>
<keyword evidence="1" id="KW-0677">Repeat</keyword>
<dbReference type="GO" id="GO:0016460">
    <property type="term" value="C:myosin II complex"/>
    <property type="evidence" value="ECO:0007669"/>
    <property type="project" value="TreeGrafter"/>
</dbReference>
<dbReference type="InterPro" id="IPR050230">
    <property type="entry name" value="CALM/Myosin/TropC-like"/>
</dbReference>
<reference evidence="4 5" key="1">
    <citation type="submission" date="2019-02" db="EMBL/GenBank/DDBJ databases">
        <title>Genome sequencing of the rare red list fungi Bondarzewia mesenterica.</title>
        <authorList>
            <person name="Buettner E."/>
            <person name="Kellner H."/>
        </authorList>
    </citation>
    <scope>NUCLEOTIDE SEQUENCE [LARGE SCALE GENOMIC DNA]</scope>
    <source>
        <strain evidence="4 5">DSM 108281</strain>
    </source>
</reference>
<protein>
    <recommendedName>
        <fullName evidence="3">EF-hand domain-containing protein</fullName>
    </recommendedName>
</protein>